<accession>A0A1H7E676</accession>
<dbReference type="AlphaFoldDB" id="A0A1H7E676"/>
<sequence length="186" mass="21077">MPDSLSVWHTEHVSFARLLDVLEEQVAVLHRGESPNYGLMNDILYYMRNFSDRVHHPREDVAYARLAKRDPGIQVVVNRVLQEHRVIAAAGDELLHRINEAAGDVIVSRTALEAATATYLVYYRHHLSTEERDLMPRAAQALTEEDWAAVDAVVSASPDPCFGEKVLERFEALRKQIAVDARMQCT</sequence>
<name>A0A1H7E676_9BURK</name>
<reference evidence="3" key="1">
    <citation type="submission" date="2016-10" db="EMBL/GenBank/DDBJ databases">
        <authorList>
            <person name="Varghese N."/>
            <person name="Submissions S."/>
        </authorList>
    </citation>
    <scope>NUCLEOTIDE SEQUENCE [LARGE SCALE GENOMIC DNA]</scope>
    <source>
        <strain evidence="3">LMG 26031</strain>
    </source>
</reference>
<protein>
    <submittedName>
        <fullName evidence="2">Hemerythrin-like domain-containing protein</fullName>
    </submittedName>
</protein>
<evidence type="ECO:0000313" key="3">
    <source>
        <dbReference type="Proteomes" id="UP000198866"/>
    </source>
</evidence>
<organism evidence="2 3">
    <name type="scientific">Paraburkholderia diazotrophica</name>
    <dbReference type="NCBI Taxonomy" id="667676"/>
    <lineage>
        <taxon>Bacteria</taxon>
        <taxon>Pseudomonadati</taxon>
        <taxon>Pseudomonadota</taxon>
        <taxon>Betaproteobacteria</taxon>
        <taxon>Burkholderiales</taxon>
        <taxon>Burkholderiaceae</taxon>
        <taxon>Paraburkholderia</taxon>
    </lineage>
</organism>
<dbReference type="PANTHER" id="PTHR39966">
    <property type="entry name" value="BLL2471 PROTEIN-RELATED"/>
    <property type="match status" value="1"/>
</dbReference>
<dbReference type="InterPro" id="IPR012312">
    <property type="entry name" value="Hemerythrin-like"/>
</dbReference>
<dbReference type="Gene3D" id="1.20.120.520">
    <property type="entry name" value="nmb1532 protein domain like"/>
    <property type="match status" value="1"/>
</dbReference>
<evidence type="ECO:0000313" key="2">
    <source>
        <dbReference type="EMBL" id="SEK09463.1"/>
    </source>
</evidence>
<feature type="domain" description="Hemerythrin-like" evidence="1">
    <location>
        <begin position="5"/>
        <end position="138"/>
    </location>
</feature>
<gene>
    <name evidence="2" type="ORF">SAMN05192539_104440</name>
</gene>
<dbReference type="OrthoDB" id="7349010at2"/>
<proteinExistence type="predicted"/>
<dbReference type="GO" id="GO:0005886">
    <property type="term" value="C:plasma membrane"/>
    <property type="evidence" value="ECO:0007669"/>
    <property type="project" value="TreeGrafter"/>
</dbReference>
<dbReference type="EMBL" id="FNYE01000044">
    <property type="protein sequence ID" value="SEK09463.1"/>
    <property type="molecule type" value="Genomic_DNA"/>
</dbReference>
<dbReference type="RefSeq" id="WP_090873252.1">
    <property type="nucleotide sequence ID" value="NZ_FNYE01000044.1"/>
</dbReference>
<dbReference type="Pfam" id="PF01814">
    <property type="entry name" value="Hemerythrin"/>
    <property type="match status" value="1"/>
</dbReference>
<evidence type="ECO:0000259" key="1">
    <source>
        <dbReference type="Pfam" id="PF01814"/>
    </source>
</evidence>
<dbReference type="Proteomes" id="UP000198866">
    <property type="component" value="Unassembled WGS sequence"/>
</dbReference>
<dbReference type="PANTHER" id="PTHR39966:SF1">
    <property type="entry name" value="HEMERYTHRIN-LIKE DOMAIN-CONTAINING PROTEIN"/>
    <property type="match status" value="1"/>
</dbReference>
<dbReference type="CDD" id="cd12108">
    <property type="entry name" value="Hr-like"/>
    <property type="match status" value="1"/>
</dbReference>
<dbReference type="STRING" id="667676.SAMN05192539_104440"/>
<keyword evidence="3" id="KW-1185">Reference proteome</keyword>